<comment type="caution">
    <text evidence="6">The sequence shown here is derived from an EMBL/GenBank/DDBJ whole genome shotgun (WGS) entry which is preliminary data.</text>
</comment>
<accession>A0A418VJK8</accession>
<dbReference type="InterPro" id="IPR006277">
    <property type="entry name" value="Sarcosine_oxidase_asu"/>
</dbReference>
<dbReference type="OrthoDB" id="5287468at2"/>
<dbReference type="GO" id="GO:0046653">
    <property type="term" value="P:tetrahydrofolate metabolic process"/>
    <property type="evidence" value="ECO:0007669"/>
    <property type="project" value="InterPro"/>
</dbReference>
<dbReference type="InterPro" id="IPR013977">
    <property type="entry name" value="GcvT_C"/>
</dbReference>
<dbReference type="InterPro" id="IPR041854">
    <property type="entry name" value="BFD-like_2Fe2S-bd_dom_sf"/>
</dbReference>
<dbReference type="EMBL" id="QYYD01000005">
    <property type="protein sequence ID" value="RJF76339.1"/>
    <property type="molecule type" value="Genomic_DNA"/>
</dbReference>
<feature type="domain" description="SoxA A3" evidence="5">
    <location>
        <begin position="513"/>
        <end position="596"/>
    </location>
</feature>
<dbReference type="Gene3D" id="3.50.50.60">
    <property type="entry name" value="FAD/NAD(P)-binding domain"/>
    <property type="match status" value="1"/>
</dbReference>
<dbReference type="SUPFAM" id="SSF101790">
    <property type="entry name" value="Aminomethyltransferase beta-barrel domain"/>
    <property type="match status" value="1"/>
</dbReference>
<evidence type="ECO:0000259" key="3">
    <source>
        <dbReference type="Pfam" id="PF01571"/>
    </source>
</evidence>
<dbReference type="InterPro" id="IPR027266">
    <property type="entry name" value="TrmE/GcvT-like"/>
</dbReference>
<dbReference type="InterPro" id="IPR042204">
    <property type="entry name" value="2Fe-2S-bd_N"/>
</dbReference>
<dbReference type="GO" id="GO:0008115">
    <property type="term" value="F:sarcosine oxidase activity"/>
    <property type="evidence" value="ECO:0007669"/>
    <property type="project" value="InterPro"/>
</dbReference>
<proteinExistence type="inferred from homology"/>
<dbReference type="Gene3D" id="3.10.20.440">
    <property type="entry name" value="2Fe-2S iron-sulphur cluster binding domain, sarcosine oxidase, alpha subunit, N-terminal domain"/>
    <property type="match status" value="1"/>
</dbReference>
<dbReference type="Proteomes" id="UP000285523">
    <property type="component" value="Unassembled WGS sequence"/>
</dbReference>
<dbReference type="Gene3D" id="1.10.10.1100">
    <property type="entry name" value="BFD-like [2Fe-2S]-binding domain"/>
    <property type="match status" value="1"/>
</dbReference>
<dbReference type="Pfam" id="PF17806">
    <property type="entry name" value="SO_alpha_A3"/>
    <property type="match status" value="1"/>
</dbReference>
<dbReference type="InterPro" id="IPR029043">
    <property type="entry name" value="GcvT/YgfZ_C"/>
</dbReference>
<dbReference type="PANTHER" id="PTHR43757:SF2">
    <property type="entry name" value="AMINOMETHYLTRANSFERASE, MITOCHONDRIAL"/>
    <property type="match status" value="1"/>
</dbReference>
<name>A0A418VJK8_RHOPL</name>
<protein>
    <submittedName>
        <fullName evidence="6">Sarcosine oxidase subunit alpha family protein</fullName>
    </submittedName>
</protein>
<keyword evidence="2" id="KW-0560">Oxidoreductase</keyword>
<evidence type="ECO:0000313" key="6">
    <source>
        <dbReference type="EMBL" id="RJF76339.1"/>
    </source>
</evidence>
<evidence type="ECO:0000313" key="7">
    <source>
        <dbReference type="Proteomes" id="UP000285523"/>
    </source>
</evidence>
<dbReference type="AlphaFoldDB" id="A0A418VJK8"/>
<organism evidence="6 7">
    <name type="scientific">Rhodopseudomonas palustris</name>
    <dbReference type="NCBI Taxonomy" id="1076"/>
    <lineage>
        <taxon>Bacteria</taxon>
        <taxon>Pseudomonadati</taxon>
        <taxon>Pseudomonadota</taxon>
        <taxon>Alphaproteobacteria</taxon>
        <taxon>Hyphomicrobiales</taxon>
        <taxon>Nitrobacteraceae</taxon>
        <taxon>Rhodopseudomonas</taxon>
    </lineage>
</organism>
<feature type="domain" description="GCVT N-terminal" evidence="3">
    <location>
        <begin position="612"/>
        <end position="883"/>
    </location>
</feature>
<comment type="similarity">
    <text evidence="1">Belongs to the GcvT family.</text>
</comment>
<gene>
    <name evidence="6" type="ORF">D4Q52_06930</name>
</gene>
<evidence type="ECO:0000259" key="5">
    <source>
        <dbReference type="Pfam" id="PF17806"/>
    </source>
</evidence>
<dbReference type="Pfam" id="PF01571">
    <property type="entry name" value="GCV_T"/>
    <property type="match status" value="1"/>
</dbReference>
<reference evidence="6 7" key="1">
    <citation type="submission" date="2018-09" db="EMBL/GenBank/DDBJ databases">
        <title>Draft genome sequence of Rhodopseudomonas palustris 2.1.18.</title>
        <authorList>
            <person name="Robertson S.L."/>
            <person name="Meyer T.E."/>
            <person name="Kyndt J.A."/>
        </authorList>
    </citation>
    <scope>NUCLEOTIDE SEQUENCE [LARGE SCALE GENOMIC DNA]</scope>
    <source>
        <strain evidence="6 7">2.1.18</strain>
    </source>
</reference>
<dbReference type="PIRSF" id="PIRSF037980">
    <property type="entry name" value="SoxA"/>
    <property type="match status" value="1"/>
</dbReference>
<dbReference type="InterPro" id="IPR036188">
    <property type="entry name" value="FAD/NAD-bd_sf"/>
</dbReference>
<evidence type="ECO:0000256" key="1">
    <source>
        <dbReference type="ARBA" id="ARBA00008609"/>
    </source>
</evidence>
<dbReference type="Gene3D" id="3.30.1360.120">
    <property type="entry name" value="Probable tRNA modification gtpase trme, domain 1"/>
    <property type="match status" value="1"/>
</dbReference>
<dbReference type="Pfam" id="PF08669">
    <property type="entry name" value="GCV_T_C"/>
    <property type="match status" value="1"/>
</dbReference>
<dbReference type="Pfam" id="PF13510">
    <property type="entry name" value="Fer2_4"/>
    <property type="match status" value="1"/>
</dbReference>
<evidence type="ECO:0000256" key="2">
    <source>
        <dbReference type="ARBA" id="ARBA00023002"/>
    </source>
</evidence>
<dbReference type="SUPFAM" id="SSF103025">
    <property type="entry name" value="Folate-binding domain"/>
    <property type="match status" value="1"/>
</dbReference>
<dbReference type="InterPro" id="IPR006222">
    <property type="entry name" value="GCVT_N"/>
</dbReference>
<dbReference type="Pfam" id="PF12831">
    <property type="entry name" value="FAD_oxidored"/>
    <property type="match status" value="1"/>
</dbReference>
<feature type="domain" description="Aminomethyltransferase C-terminal" evidence="4">
    <location>
        <begin position="904"/>
        <end position="989"/>
    </location>
</feature>
<dbReference type="SUPFAM" id="SSF51905">
    <property type="entry name" value="FAD/NAD(P)-binding domain"/>
    <property type="match status" value="1"/>
</dbReference>
<dbReference type="InterPro" id="IPR041117">
    <property type="entry name" value="SoxA_A3"/>
</dbReference>
<dbReference type="RefSeq" id="WP_119855808.1">
    <property type="nucleotide sequence ID" value="NZ_QYYD01000005.1"/>
</dbReference>
<sequence length="997" mass="106107">MSGAAQGHAAGRLAQGGLIDRSKRIDFSFDGASYSGYAGDTLASALLGSGVRLVGRSFKYHRPRGVLTAGSEEPNALVELRSGARREPNTKATTVELFDGLAANSQNCWPSLGFDIAAVNSLLAPFLSAGFYYKTFMWPASFWDKVYEPAIRRAAGLGRASGEADPDSYDKTHAFCDLLVIGGGPAGLMAALSAGRAGARVILCDEDFVTGGRLNGEAREIDGRAGAEWAAGIVAELQAMPNVRLLRRTTVFAVYDGGTYAALERVSDHLPVPPPYQPRQRYWKIVARRSLLAAGGIERPLVFGGNDRPGVMLASAVRSYLHRYAVVPGQRCAVFTCCDDAWHTAFDLAGAGIDVAAVIDRRPDVAPHLAVRASELGIAVQTGADVIDTRGRQQLRSITVRDAAGRSSKLDVDLLAISGGWSANIAMTTHLGGRPQWSDAHASFIATAPPPGMTIAGAAAGHFSLADALRDGAAAGVAAASDCGFTARSFPTPHIDADDTGVSPMWHVAGARGKAFVDFQNDVTTGDVELAAREGFTSVELLKRYTTLGMATDQGKTSNVVGQALMASATDRTMAQAGTTVFRPPYTPVAIGALAGHHRGKHFRPTRLTAGHRWAEQQGATFIEAGPWLRAQWFAQPGETDWLQTVSREVRATRSGVGVCDVSTLGKIDVQGSDAGAFLDRIYINSFSTLPVGKVRYGLMLREDGLAMDDGTCARFAEDHFMMSTTTANAGAVMQHLEHARQVLWPELDVQLVSVTEQWSQYSVAGPRSRDLLSRLLGDALDVSGAALPYLGCAEFSWRGVTARLYRVSFSGELAFELAVPATHGDAAIRALMQAGAEFGVVPYGTEALGVMRIEKGHVAGNELNGTTTAADLGLGRMMSTKKDFIGRVLAQRPGLIDPDRPALVGIVPVDRAQRLRAGAHFLARGAEPTMANDEGYVTSVAFSPMLGHWVGLGFLKRGPARAGERLRSYDPIRSGDLDVEVVSPVFFDPEGSRLHG</sequence>
<dbReference type="NCBIfam" id="TIGR01372">
    <property type="entry name" value="soxA"/>
    <property type="match status" value="1"/>
</dbReference>
<dbReference type="InterPro" id="IPR028896">
    <property type="entry name" value="GcvT/YgfZ/DmdA"/>
</dbReference>
<evidence type="ECO:0000259" key="4">
    <source>
        <dbReference type="Pfam" id="PF08669"/>
    </source>
</evidence>
<dbReference type="PANTHER" id="PTHR43757">
    <property type="entry name" value="AMINOMETHYLTRANSFERASE"/>
    <property type="match status" value="1"/>
</dbReference>